<evidence type="ECO:0000313" key="3">
    <source>
        <dbReference type="Proteomes" id="UP001228049"/>
    </source>
</evidence>
<accession>A0AAD9CT76</accession>
<gene>
    <name evidence="2" type="ORF">KUDE01_012387</name>
</gene>
<feature type="region of interest" description="Disordered" evidence="1">
    <location>
        <begin position="92"/>
        <end position="118"/>
    </location>
</feature>
<evidence type="ECO:0000256" key="1">
    <source>
        <dbReference type="SAM" id="MobiDB-lite"/>
    </source>
</evidence>
<proteinExistence type="predicted"/>
<sequence length="161" mass="17958">MGLTPERQTEGPSVSQEASKSRGQLSFHCLPGWTTSGLKERDYILHMFDAACIVAQTVHIVTPKGCYHCILNVKYDLYASCYTKHGLQSLLEQKSSRPAEQQPGSDGDGAKRSQPGQQRIYGAADRTGLWGKEHRKNYRLRSGFIWLLIQKSCARTEKATG</sequence>
<feature type="compositionally biased region" description="Polar residues" evidence="1">
    <location>
        <begin position="92"/>
        <end position="104"/>
    </location>
</feature>
<dbReference type="GO" id="GO:0016787">
    <property type="term" value="F:hydrolase activity"/>
    <property type="evidence" value="ECO:0007669"/>
    <property type="project" value="UniProtKB-KW"/>
</dbReference>
<reference evidence="2" key="1">
    <citation type="submission" date="2023-04" db="EMBL/GenBank/DDBJ databases">
        <title>Chromosome-level genome of Chaenocephalus aceratus.</title>
        <authorList>
            <person name="Park H."/>
        </authorList>
    </citation>
    <scope>NUCLEOTIDE SEQUENCE</scope>
    <source>
        <strain evidence="2">DE</strain>
        <tissue evidence="2">Muscle</tissue>
    </source>
</reference>
<evidence type="ECO:0000313" key="2">
    <source>
        <dbReference type="EMBL" id="KAK1905204.1"/>
    </source>
</evidence>
<feature type="compositionally biased region" description="Polar residues" evidence="1">
    <location>
        <begin position="10"/>
        <end position="20"/>
    </location>
</feature>
<organism evidence="2 3">
    <name type="scientific">Dissostichus eleginoides</name>
    <name type="common">Patagonian toothfish</name>
    <name type="synonym">Dissostichus amissus</name>
    <dbReference type="NCBI Taxonomy" id="100907"/>
    <lineage>
        <taxon>Eukaryota</taxon>
        <taxon>Metazoa</taxon>
        <taxon>Chordata</taxon>
        <taxon>Craniata</taxon>
        <taxon>Vertebrata</taxon>
        <taxon>Euteleostomi</taxon>
        <taxon>Actinopterygii</taxon>
        <taxon>Neopterygii</taxon>
        <taxon>Teleostei</taxon>
        <taxon>Neoteleostei</taxon>
        <taxon>Acanthomorphata</taxon>
        <taxon>Eupercaria</taxon>
        <taxon>Perciformes</taxon>
        <taxon>Notothenioidei</taxon>
        <taxon>Nototheniidae</taxon>
        <taxon>Dissostichus</taxon>
    </lineage>
</organism>
<keyword evidence="2" id="KW-0378">Hydrolase</keyword>
<keyword evidence="3" id="KW-1185">Reference proteome</keyword>
<name>A0AAD9CT76_DISEL</name>
<protein>
    <submittedName>
        <fullName evidence="2">UDP-23-diacylglucosamine hydrolase</fullName>
    </submittedName>
</protein>
<dbReference type="EMBL" id="JASDAP010000003">
    <property type="protein sequence ID" value="KAK1905204.1"/>
    <property type="molecule type" value="Genomic_DNA"/>
</dbReference>
<feature type="region of interest" description="Disordered" evidence="1">
    <location>
        <begin position="1"/>
        <end position="20"/>
    </location>
</feature>
<comment type="caution">
    <text evidence="2">The sequence shown here is derived from an EMBL/GenBank/DDBJ whole genome shotgun (WGS) entry which is preliminary data.</text>
</comment>
<dbReference type="AlphaFoldDB" id="A0AAD9CT76"/>
<dbReference type="Proteomes" id="UP001228049">
    <property type="component" value="Unassembled WGS sequence"/>
</dbReference>